<evidence type="ECO:0000313" key="1">
    <source>
        <dbReference type="EMBL" id="QIR15691.1"/>
    </source>
</evidence>
<dbReference type="RefSeq" id="WP_167679547.1">
    <property type="nucleotide sequence ID" value="NZ_CP050313.1"/>
</dbReference>
<evidence type="ECO:0000313" key="2">
    <source>
        <dbReference type="Proteomes" id="UP000502608"/>
    </source>
</evidence>
<reference evidence="1 2" key="1">
    <citation type="submission" date="2020-03" db="EMBL/GenBank/DDBJ databases">
        <title>Complete genome sequence of Shewanella sp.</title>
        <authorList>
            <person name="Kim Y.-S."/>
            <person name="Kim S.-J."/>
            <person name="Jung H.-K."/>
            <person name="Kim K.-H."/>
        </authorList>
    </citation>
    <scope>NUCLEOTIDE SEQUENCE [LARGE SCALE GENOMIC DNA]</scope>
    <source>
        <strain evidence="1 2">PN3F2</strain>
    </source>
</reference>
<dbReference type="EMBL" id="CP050313">
    <property type="protein sequence ID" value="QIR15691.1"/>
    <property type="molecule type" value="Genomic_DNA"/>
</dbReference>
<gene>
    <name evidence="1" type="ORF">HBH39_15350</name>
</gene>
<sequence length="186" mass="20699">MKTILMLASVVAIGGCSVESSQKAPVNLNNQVSSESEKYNAIAPLANVPQQEPSDKAITKQKLNRVKPNQQLSVQQGKSSSYSLAINQQKFTSSSPIVKAGQSLFNVQMQNLGVVKSSFVVISDRQPQWLSSDFSINEIAKQTFRLQSKSLDANLYQWYKRLAQDKRFSTVELEIDYSGKAYVPEF</sequence>
<dbReference type="KEGG" id="saes:HBH39_15350"/>
<evidence type="ECO:0008006" key="3">
    <source>
        <dbReference type="Google" id="ProtNLM"/>
    </source>
</evidence>
<proteinExistence type="predicted"/>
<protein>
    <recommendedName>
        <fullName evidence="3">Lipoprotein</fullName>
    </recommendedName>
</protein>
<name>A0A6G9QPE5_9GAMM</name>
<organism evidence="1 2">
    <name type="scientific">Shewanella aestuarii</name>
    <dbReference type="NCBI Taxonomy" id="1028752"/>
    <lineage>
        <taxon>Bacteria</taxon>
        <taxon>Pseudomonadati</taxon>
        <taxon>Pseudomonadota</taxon>
        <taxon>Gammaproteobacteria</taxon>
        <taxon>Alteromonadales</taxon>
        <taxon>Shewanellaceae</taxon>
        <taxon>Shewanella</taxon>
    </lineage>
</organism>
<accession>A0A6G9QPE5</accession>
<dbReference type="Proteomes" id="UP000502608">
    <property type="component" value="Chromosome"/>
</dbReference>
<dbReference type="PROSITE" id="PS51257">
    <property type="entry name" value="PROKAR_LIPOPROTEIN"/>
    <property type="match status" value="1"/>
</dbReference>
<dbReference type="AlphaFoldDB" id="A0A6G9QPE5"/>
<keyword evidence="2" id="KW-1185">Reference proteome</keyword>